<reference evidence="2" key="1">
    <citation type="submission" date="2020-03" db="EMBL/GenBank/DDBJ databases">
        <authorList>
            <person name="Weist P."/>
        </authorList>
    </citation>
    <scope>NUCLEOTIDE SEQUENCE</scope>
</reference>
<organism evidence="2 3">
    <name type="scientific">Pleuronectes platessa</name>
    <name type="common">European plaice</name>
    <dbReference type="NCBI Taxonomy" id="8262"/>
    <lineage>
        <taxon>Eukaryota</taxon>
        <taxon>Metazoa</taxon>
        <taxon>Chordata</taxon>
        <taxon>Craniata</taxon>
        <taxon>Vertebrata</taxon>
        <taxon>Euteleostomi</taxon>
        <taxon>Actinopterygii</taxon>
        <taxon>Neopterygii</taxon>
        <taxon>Teleostei</taxon>
        <taxon>Neoteleostei</taxon>
        <taxon>Acanthomorphata</taxon>
        <taxon>Carangaria</taxon>
        <taxon>Pleuronectiformes</taxon>
        <taxon>Pleuronectoidei</taxon>
        <taxon>Pleuronectidae</taxon>
        <taxon>Pleuronectes</taxon>
    </lineage>
</organism>
<feature type="region of interest" description="Disordered" evidence="1">
    <location>
        <begin position="86"/>
        <end position="106"/>
    </location>
</feature>
<name>A0A9N7VJM9_PLEPL</name>
<evidence type="ECO:0000313" key="2">
    <source>
        <dbReference type="EMBL" id="CAB1452178.1"/>
    </source>
</evidence>
<proteinExistence type="predicted"/>
<dbReference type="Proteomes" id="UP001153269">
    <property type="component" value="Unassembled WGS sequence"/>
</dbReference>
<dbReference type="AlphaFoldDB" id="A0A9N7VJM9"/>
<sequence length="135" mass="13968">MAPDNSTEPADDTPSPDLTPGLLTVRHCCTAPALPPLTVTPRQCPIATAPPPASEQTSPGVKDRGPSSMAVLISRFVNAAIASACPARHPQPGRPSKARPTLCPSTVSSPMYSHSTSIAPLFIAFPRSVPLSPPL</sequence>
<accession>A0A9N7VJM9</accession>
<evidence type="ECO:0000313" key="3">
    <source>
        <dbReference type="Proteomes" id="UP001153269"/>
    </source>
</evidence>
<keyword evidence="3" id="KW-1185">Reference proteome</keyword>
<evidence type="ECO:0000256" key="1">
    <source>
        <dbReference type="SAM" id="MobiDB-lite"/>
    </source>
</evidence>
<feature type="region of interest" description="Disordered" evidence="1">
    <location>
        <begin position="38"/>
        <end position="66"/>
    </location>
</feature>
<feature type="region of interest" description="Disordered" evidence="1">
    <location>
        <begin position="1"/>
        <end position="22"/>
    </location>
</feature>
<gene>
    <name evidence="2" type="ORF">PLEPLA_LOCUS39918</name>
</gene>
<protein>
    <submittedName>
        <fullName evidence="2">Uncharacterized protein</fullName>
    </submittedName>
</protein>
<dbReference type="EMBL" id="CADEAL010004119">
    <property type="protein sequence ID" value="CAB1452178.1"/>
    <property type="molecule type" value="Genomic_DNA"/>
</dbReference>
<comment type="caution">
    <text evidence="2">The sequence shown here is derived from an EMBL/GenBank/DDBJ whole genome shotgun (WGS) entry which is preliminary data.</text>
</comment>